<feature type="domain" description="SET" evidence="1">
    <location>
        <begin position="52"/>
        <end position="153"/>
    </location>
</feature>
<organism evidence="2">
    <name type="scientific">Leptocylindrus danicus</name>
    <dbReference type="NCBI Taxonomy" id="163516"/>
    <lineage>
        <taxon>Eukaryota</taxon>
        <taxon>Sar</taxon>
        <taxon>Stramenopiles</taxon>
        <taxon>Ochrophyta</taxon>
        <taxon>Bacillariophyta</taxon>
        <taxon>Coscinodiscophyceae</taxon>
        <taxon>Chaetocerotophycidae</taxon>
        <taxon>Leptocylindrales</taxon>
        <taxon>Leptocylindraceae</taxon>
        <taxon>Leptocylindrus</taxon>
    </lineage>
</organism>
<dbReference type="PANTHER" id="PTHR12350:SF19">
    <property type="entry name" value="SET DOMAIN-CONTAINING PROTEIN"/>
    <property type="match status" value="1"/>
</dbReference>
<proteinExistence type="predicted"/>
<name>A0A7S2LTZ1_9STRA</name>
<dbReference type="EMBL" id="HBGY01034245">
    <property type="protein sequence ID" value="CAD9615713.1"/>
    <property type="molecule type" value="Transcribed_RNA"/>
</dbReference>
<dbReference type="InterPro" id="IPR046341">
    <property type="entry name" value="SET_dom_sf"/>
</dbReference>
<dbReference type="PROSITE" id="PS50280">
    <property type="entry name" value="SET"/>
    <property type="match status" value="1"/>
</dbReference>
<reference evidence="2" key="1">
    <citation type="submission" date="2021-01" db="EMBL/GenBank/DDBJ databases">
        <authorList>
            <person name="Corre E."/>
            <person name="Pelletier E."/>
            <person name="Niang G."/>
            <person name="Scheremetjew M."/>
            <person name="Finn R."/>
            <person name="Kale V."/>
            <person name="Holt S."/>
            <person name="Cochrane G."/>
            <person name="Meng A."/>
            <person name="Brown T."/>
            <person name="Cohen L."/>
        </authorList>
    </citation>
    <scope>NUCLEOTIDE SEQUENCE</scope>
    <source>
        <strain evidence="2">B650</strain>
    </source>
</reference>
<dbReference type="InterPro" id="IPR053201">
    <property type="entry name" value="Flavunoidine_N-MTase"/>
</dbReference>
<gene>
    <name evidence="2" type="ORF">LDAN0321_LOCUS21530</name>
</gene>
<protein>
    <recommendedName>
        <fullName evidence="1">SET domain-containing protein</fullName>
    </recommendedName>
</protein>
<dbReference type="Gene3D" id="2.170.270.10">
    <property type="entry name" value="SET domain"/>
    <property type="match status" value="1"/>
</dbReference>
<evidence type="ECO:0000259" key="1">
    <source>
        <dbReference type="PROSITE" id="PS50280"/>
    </source>
</evidence>
<sequence>MTSTLILRRFQHNKPAAFRNLYLRYSSSSAICSLADGDIEHEIQKANERGKGLWQIAQAGEKGWGIYADADIPAFTKLYSATAVTTSETRDAHSVQIAFDGKCHVQMDYPARLINHSCDANVGILNRMNVFGAFDYYTIADVAHGEELVWDYGGAEFDDVGMTMGRCLCGVKGCQGKTIGFKANSEVIREKSHGYYAEYLQDWKKQ</sequence>
<dbReference type="PANTHER" id="PTHR12350">
    <property type="entry name" value="HISTONE-LYSINE N-METHYLTRANSFERASE-RELATED"/>
    <property type="match status" value="1"/>
</dbReference>
<evidence type="ECO:0000313" key="2">
    <source>
        <dbReference type="EMBL" id="CAD9615713.1"/>
    </source>
</evidence>
<dbReference type="SUPFAM" id="SSF82199">
    <property type="entry name" value="SET domain"/>
    <property type="match status" value="1"/>
</dbReference>
<dbReference type="InterPro" id="IPR001214">
    <property type="entry name" value="SET_dom"/>
</dbReference>
<accession>A0A7S2LTZ1</accession>
<dbReference type="Pfam" id="PF00856">
    <property type="entry name" value="SET"/>
    <property type="match status" value="1"/>
</dbReference>
<dbReference type="AlphaFoldDB" id="A0A7S2LTZ1"/>